<evidence type="ECO:0000313" key="4">
    <source>
        <dbReference type="Proteomes" id="UP001265259"/>
    </source>
</evidence>
<dbReference type="SUPFAM" id="SSF52402">
    <property type="entry name" value="Adenine nucleotide alpha hydrolases-like"/>
    <property type="match status" value="2"/>
</dbReference>
<dbReference type="PANTHER" id="PTHR46268">
    <property type="entry name" value="STRESS RESPONSE PROTEIN NHAX"/>
    <property type="match status" value="1"/>
</dbReference>
<evidence type="ECO:0000259" key="2">
    <source>
        <dbReference type="Pfam" id="PF00582"/>
    </source>
</evidence>
<dbReference type="Pfam" id="PF00582">
    <property type="entry name" value="Usp"/>
    <property type="match status" value="1"/>
</dbReference>
<dbReference type="InterPro" id="IPR006015">
    <property type="entry name" value="Universal_stress_UspA"/>
</dbReference>
<feature type="domain" description="UspA" evidence="2">
    <location>
        <begin position="156"/>
        <end position="275"/>
    </location>
</feature>
<sequence>MSVRNILVAFNATESSDAALGAALQMQEKYGAHLTGLYAHTGRIERLRHQDWVPENMRHLLGNLASEDEGQVEAAFRKTVGARVPGERLHWISQEGRSDTTVADYGRLFDITVVGRYDTVLANREIELHPDRIALRSGRPVLVVPRGWAPERIHEHAVVAWDGSRASARAVADAMQILETKTRVTVLRVASRNLTPALPGIDVEMALARHGVPVDSVTADAGRQSVGEVILQQCMNLSAGLLVMGAFERSVFREELLGGTTRHVLQNAKLPILLAH</sequence>
<keyword evidence="4" id="KW-1185">Reference proteome</keyword>
<proteinExistence type="inferred from homology"/>
<dbReference type="PRINTS" id="PR01438">
    <property type="entry name" value="UNVRSLSTRESS"/>
</dbReference>
<gene>
    <name evidence="3" type="ORF">RM543_12750</name>
</gene>
<dbReference type="Gene3D" id="3.40.50.12370">
    <property type="match status" value="1"/>
</dbReference>
<accession>A0ABU3DIK6</accession>
<name>A0ABU3DIK6_9RHOB</name>
<comment type="caution">
    <text evidence="3">The sequence shown here is derived from an EMBL/GenBank/DDBJ whole genome shotgun (WGS) entry which is preliminary data.</text>
</comment>
<comment type="similarity">
    <text evidence="1">Belongs to the universal stress protein A family.</text>
</comment>
<dbReference type="RefSeq" id="WP_311692224.1">
    <property type="nucleotide sequence ID" value="NZ_JAVRHL010000003.1"/>
</dbReference>
<dbReference type="CDD" id="cd00293">
    <property type="entry name" value="USP-like"/>
    <property type="match status" value="1"/>
</dbReference>
<evidence type="ECO:0000256" key="1">
    <source>
        <dbReference type="ARBA" id="ARBA00008791"/>
    </source>
</evidence>
<organism evidence="3 4">
    <name type="scientific">Tropicimonas omnivorans</name>
    <dbReference type="NCBI Taxonomy" id="3075590"/>
    <lineage>
        <taxon>Bacteria</taxon>
        <taxon>Pseudomonadati</taxon>
        <taxon>Pseudomonadota</taxon>
        <taxon>Alphaproteobacteria</taxon>
        <taxon>Rhodobacterales</taxon>
        <taxon>Roseobacteraceae</taxon>
        <taxon>Tropicimonas</taxon>
    </lineage>
</organism>
<reference evidence="3 4" key="1">
    <citation type="submission" date="2023-09" db="EMBL/GenBank/DDBJ databases">
        <authorList>
            <person name="Rey-Velasco X."/>
        </authorList>
    </citation>
    <scope>NUCLEOTIDE SEQUENCE [LARGE SCALE GENOMIC DNA]</scope>
    <source>
        <strain evidence="3 4">F158</strain>
    </source>
</reference>
<dbReference type="InterPro" id="IPR006016">
    <property type="entry name" value="UspA"/>
</dbReference>
<dbReference type="PANTHER" id="PTHR46268:SF15">
    <property type="entry name" value="UNIVERSAL STRESS PROTEIN HP_0031"/>
    <property type="match status" value="1"/>
</dbReference>
<dbReference type="EMBL" id="JAVRHL010000003">
    <property type="protein sequence ID" value="MDT0683559.1"/>
    <property type="molecule type" value="Genomic_DNA"/>
</dbReference>
<protein>
    <submittedName>
        <fullName evidence="3">Universal stress protein</fullName>
    </submittedName>
</protein>
<evidence type="ECO:0000313" key="3">
    <source>
        <dbReference type="EMBL" id="MDT0683559.1"/>
    </source>
</evidence>
<dbReference type="Proteomes" id="UP001265259">
    <property type="component" value="Unassembled WGS sequence"/>
</dbReference>